<dbReference type="EMBL" id="BARW01021582">
    <property type="protein sequence ID" value="GAI89775.1"/>
    <property type="molecule type" value="Genomic_DNA"/>
</dbReference>
<name>X1TQB4_9ZZZZ</name>
<dbReference type="AlphaFoldDB" id="X1TQB4"/>
<organism evidence="1">
    <name type="scientific">marine sediment metagenome</name>
    <dbReference type="NCBI Taxonomy" id="412755"/>
    <lineage>
        <taxon>unclassified sequences</taxon>
        <taxon>metagenomes</taxon>
        <taxon>ecological metagenomes</taxon>
    </lineage>
</organism>
<comment type="caution">
    <text evidence="1">The sequence shown here is derived from an EMBL/GenBank/DDBJ whole genome shotgun (WGS) entry which is preliminary data.</text>
</comment>
<feature type="non-terminal residue" evidence="1">
    <location>
        <position position="1"/>
    </location>
</feature>
<protein>
    <recommendedName>
        <fullName evidence="2">Xylose isomerase-like TIM barrel domain-containing protein</fullName>
    </recommendedName>
</protein>
<evidence type="ECO:0000313" key="1">
    <source>
        <dbReference type="EMBL" id="GAI89775.1"/>
    </source>
</evidence>
<accession>X1TQB4</accession>
<reference evidence="1" key="1">
    <citation type="journal article" date="2014" name="Front. Microbiol.">
        <title>High frequency of phylogenetically diverse reductive dehalogenase-homologous genes in deep subseafloor sedimentary metagenomes.</title>
        <authorList>
            <person name="Kawai M."/>
            <person name="Futagami T."/>
            <person name="Toyoda A."/>
            <person name="Takaki Y."/>
            <person name="Nishi S."/>
            <person name="Hori S."/>
            <person name="Arai W."/>
            <person name="Tsubouchi T."/>
            <person name="Morono Y."/>
            <person name="Uchiyama I."/>
            <person name="Ito T."/>
            <person name="Fujiyama A."/>
            <person name="Inagaki F."/>
            <person name="Takami H."/>
        </authorList>
    </citation>
    <scope>NUCLEOTIDE SEQUENCE</scope>
    <source>
        <strain evidence="1">Expedition CK06-06</strain>
    </source>
</reference>
<dbReference type="InterPro" id="IPR036237">
    <property type="entry name" value="Xyl_isomerase-like_sf"/>
</dbReference>
<dbReference type="Gene3D" id="3.20.20.150">
    <property type="entry name" value="Divalent-metal-dependent TIM barrel enzymes"/>
    <property type="match status" value="1"/>
</dbReference>
<evidence type="ECO:0008006" key="2">
    <source>
        <dbReference type="Google" id="ProtNLM"/>
    </source>
</evidence>
<proteinExistence type="predicted"/>
<dbReference type="SUPFAM" id="SSF51658">
    <property type="entry name" value="Xylose isomerase-like"/>
    <property type="match status" value="1"/>
</dbReference>
<sequence length="147" mass="16607">GNSFALLEDPMMVVEAYAPYAFAAHLKDMGVAEYDEGFLLADVPLGQGLLDLPRMVQILRKARPEIQFSLEMATRDPLKVPCLTEKYWATFEDVPGSDLARTFRYVRANESTELLPKVNHLPLDELVKLEEANIKKCLAFAKEHLNL</sequence>
<gene>
    <name evidence="1" type="ORF">S12H4_36228</name>
</gene>